<organism evidence="2 3">
    <name type="scientific">Fusarium equiseti</name>
    <name type="common">Fusarium scirpi</name>
    <dbReference type="NCBI Taxonomy" id="61235"/>
    <lineage>
        <taxon>Eukaryota</taxon>
        <taxon>Fungi</taxon>
        <taxon>Dikarya</taxon>
        <taxon>Ascomycota</taxon>
        <taxon>Pezizomycotina</taxon>
        <taxon>Sordariomycetes</taxon>
        <taxon>Hypocreomycetidae</taxon>
        <taxon>Hypocreales</taxon>
        <taxon>Nectriaceae</taxon>
        <taxon>Fusarium</taxon>
        <taxon>Fusarium incarnatum-equiseti species complex</taxon>
    </lineage>
</organism>
<dbReference type="Pfam" id="PF01936">
    <property type="entry name" value="NYN"/>
    <property type="match status" value="1"/>
</dbReference>
<reference evidence="2" key="1">
    <citation type="submission" date="2022-09" db="EMBL/GenBank/DDBJ databases">
        <title>Fusarium specimens isolated from Avocado Roots.</title>
        <authorList>
            <person name="Stajich J."/>
            <person name="Roper C."/>
            <person name="Heimlech-Rivalta G."/>
        </authorList>
    </citation>
    <scope>NUCLEOTIDE SEQUENCE</scope>
    <source>
        <strain evidence="2">CF00095</strain>
    </source>
</reference>
<feature type="domain" description="NYN" evidence="1">
    <location>
        <begin position="23"/>
        <end position="178"/>
    </location>
</feature>
<evidence type="ECO:0000313" key="3">
    <source>
        <dbReference type="Proteomes" id="UP001152024"/>
    </source>
</evidence>
<dbReference type="Gene3D" id="3.40.50.1010">
    <property type="entry name" value="5'-nuclease"/>
    <property type="match status" value="1"/>
</dbReference>
<name>A0ABQ8RP61_FUSEQ</name>
<evidence type="ECO:0000259" key="1">
    <source>
        <dbReference type="Pfam" id="PF01936"/>
    </source>
</evidence>
<comment type="caution">
    <text evidence="2">The sequence shown here is derived from an EMBL/GenBank/DDBJ whole genome shotgun (WGS) entry which is preliminary data.</text>
</comment>
<keyword evidence="3" id="KW-1185">Reference proteome</keyword>
<evidence type="ECO:0000313" key="2">
    <source>
        <dbReference type="EMBL" id="KAJ4139727.1"/>
    </source>
</evidence>
<dbReference type="EMBL" id="JAOQBH010000002">
    <property type="protein sequence ID" value="KAJ4139727.1"/>
    <property type="molecule type" value="Genomic_DNA"/>
</dbReference>
<protein>
    <recommendedName>
        <fullName evidence="1">NYN domain-containing protein</fullName>
    </recommendedName>
</protein>
<accession>A0ABQ8RP61</accession>
<dbReference type="InterPro" id="IPR021139">
    <property type="entry name" value="NYN"/>
</dbReference>
<dbReference type="Proteomes" id="UP001152024">
    <property type="component" value="Unassembled WGS sequence"/>
</dbReference>
<sequence>MHAFFPIPKAICTTPECGGLASIYIDESNLCIQGSKVYAKKKLGSPSIAVKWQYDPKVLTDLIANGFGFTGEEHNIKMFTKRYGSSLEPNNEAFKALSFHHFEDKHGERSVVSGREKQVDTRLVVDMVFEASTTMHLQIPCVFAIVSGDSDMIPAAVKIAWFGYDVHVWSWKNSISDTFVKLLKNQNWRGHIWLHYLDGHLEELTVGEPGLTHELFSPVVRRCQWRKYCHQRSKCYHEHTEEEKAFFAEQGLKNAIGYDWCKYMKACKKRDCIQTTSQHRKMKPSLAILSLVAVGLALPIQQAGNEANGRLWLGTARKIGGGISKGLFSAFGK</sequence>
<gene>
    <name evidence="2" type="ORF">NW768_001070</name>
</gene>
<proteinExistence type="predicted"/>